<sequence length="62" mass="7329">MLMPLSRWQRTLIVAVLVLPMLMIIMLSLPVWLYLPFREAGRVFILDLIREFTKWIKAAKGE</sequence>
<accession>A0ABT9R7T7</accession>
<evidence type="ECO:0000313" key="3">
    <source>
        <dbReference type="Proteomes" id="UP001230426"/>
    </source>
</evidence>
<keyword evidence="3" id="KW-1185">Reference proteome</keyword>
<reference evidence="2 3" key="1">
    <citation type="submission" date="2023-07" db="EMBL/GenBank/DDBJ databases">
        <title>Sequencing the genomes of 1000 actinobacteria strains.</title>
        <authorList>
            <person name="Klenk H.-P."/>
        </authorList>
    </citation>
    <scope>NUCLEOTIDE SEQUENCE [LARGE SCALE GENOMIC DNA]</scope>
    <source>
        <strain evidence="2 3">DSM 44109</strain>
    </source>
</reference>
<keyword evidence="1" id="KW-0472">Membrane</keyword>
<feature type="transmembrane region" description="Helical" evidence="1">
    <location>
        <begin position="12"/>
        <end position="35"/>
    </location>
</feature>
<comment type="caution">
    <text evidence="2">The sequence shown here is derived from an EMBL/GenBank/DDBJ whole genome shotgun (WGS) entry which is preliminary data.</text>
</comment>
<keyword evidence="1" id="KW-1133">Transmembrane helix</keyword>
<organism evidence="2 3">
    <name type="scientific">Streptosporangium brasiliense</name>
    <dbReference type="NCBI Taxonomy" id="47480"/>
    <lineage>
        <taxon>Bacteria</taxon>
        <taxon>Bacillati</taxon>
        <taxon>Actinomycetota</taxon>
        <taxon>Actinomycetes</taxon>
        <taxon>Streptosporangiales</taxon>
        <taxon>Streptosporangiaceae</taxon>
        <taxon>Streptosporangium</taxon>
    </lineage>
</organism>
<keyword evidence="1" id="KW-0812">Transmembrane</keyword>
<evidence type="ECO:0000256" key="1">
    <source>
        <dbReference type="SAM" id="Phobius"/>
    </source>
</evidence>
<protein>
    <submittedName>
        <fullName evidence="2">Uncharacterized protein</fullName>
    </submittedName>
</protein>
<proteinExistence type="predicted"/>
<dbReference type="Proteomes" id="UP001230426">
    <property type="component" value="Unassembled WGS sequence"/>
</dbReference>
<name>A0ABT9R7T7_9ACTN</name>
<evidence type="ECO:0000313" key="2">
    <source>
        <dbReference type="EMBL" id="MDP9864874.1"/>
    </source>
</evidence>
<gene>
    <name evidence="2" type="ORF">J2S55_004140</name>
</gene>
<dbReference type="EMBL" id="JAUSRB010000002">
    <property type="protein sequence ID" value="MDP9864874.1"/>
    <property type="molecule type" value="Genomic_DNA"/>
</dbReference>